<feature type="disulfide bond" evidence="8">
    <location>
        <begin position="362"/>
        <end position="367"/>
    </location>
</feature>
<dbReference type="AlphaFoldDB" id="A0A6G0HYI5"/>
<dbReference type="InterPro" id="IPR006586">
    <property type="entry name" value="ADAM_Cys-rich"/>
</dbReference>
<dbReference type="Pfam" id="PF01421">
    <property type="entry name" value="Reprolysin"/>
    <property type="match status" value="1"/>
</dbReference>
<evidence type="ECO:0000256" key="3">
    <source>
        <dbReference type="ARBA" id="ARBA00022989"/>
    </source>
</evidence>
<dbReference type="PROSITE" id="PS50026">
    <property type="entry name" value="EGF_3"/>
    <property type="match status" value="1"/>
</dbReference>
<feature type="active site" evidence="8">
    <location>
        <position position="346"/>
    </location>
</feature>
<dbReference type="PRINTS" id="PR00289">
    <property type="entry name" value="DISINTEGRIN"/>
</dbReference>
<dbReference type="InterPro" id="IPR001590">
    <property type="entry name" value="Peptidase_M12B"/>
</dbReference>
<evidence type="ECO:0000256" key="11">
    <source>
        <dbReference type="SAM" id="SignalP"/>
    </source>
</evidence>
<dbReference type="GO" id="GO:0004222">
    <property type="term" value="F:metalloendopeptidase activity"/>
    <property type="evidence" value="ECO:0007669"/>
    <property type="project" value="InterPro"/>
</dbReference>
<dbReference type="SUPFAM" id="SSF57552">
    <property type="entry name" value="Blood coagulation inhibitor (disintegrin)"/>
    <property type="match status" value="1"/>
</dbReference>
<reference evidence="15 16" key="1">
    <citation type="submission" date="2019-07" db="EMBL/GenBank/DDBJ databases">
        <title>Chromosome genome assembly for large yellow croaker.</title>
        <authorList>
            <person name="Xiao S."/>
        </authorList>
    </citation>
    <scope>NUCLEOTIDE SEQUENCE [LARGE SCALE GENOMIC DNA]</scope>
    <source>
        <strain evidence="15">JMULYC20181020</strain>
        <tissue evidence="15">Muscle</tissue>
    </source>
</reference>
<dbReference type="CDD" id="cd04269">
    <property type="entry name" value="ZnMc_adamalysin_II_like"/>
    <property type="match status" value="1"/>
</dbReference>
<comment type="subcellular location">
    <subcellularLocation>
        <location evidence="1">Membrane</location>
        <topology evidence="1">Single-pass type I membrane protein</topology>
    </subcellularLocation>
</comment>
<feature type="binding site" evidence="8">
    <location>
        <position position="345"/>
    </location>
    <ligand>
        <name>Zn(2+)</name>
        <dbReference type="ChEBI" id="CHEBI:29105"/>
        <note>catalytic</note>
    </ligand>
</feature>
<feature type="transmembrane region" description="Helical" evidence="10">
    <location>
        <begin position="694"/>
        <end position="716"/>
    </location>
</feature>
<dbReference type="EMBL" id="REGW02000017">
    <property type="protein sequence ID" value="KAE8284147.1"/>
    <property type="molecule type" value="Genomic_DNA"/>
</dbReference>
<feature type="domain" description="Disintegrin" evidence="13">
    <location>
        <begin position="411"/>
        <end position="497"/>
    </location>
</feature>
<feature type="signal peptide" evidence="11">
    <location>
        <begin position="1"/>
        <end position="21"/>
    </location>
</feature>
<accession>A0A6G0HYI5</accession>
<keyword evidence="4 10" id="KW-0472">Membrane</keyword>
<evidence type="ECO:0000313" key="15">
    <source>
        <dbReference type="EMBL" id="KAE8284147.1"/>
    </source>
</evidence>
<feature type="disulfide bond" evidence="7">
    <location>
        <begin position="661"/>
        <end position="670"/>
    </location>
</feature>
<comment type="caution">
    <text evidence="7">Lacks conserved residue(s) required for the propagation of feature annotation.</text>
</comment>
<protein>
    <submittedName>
        <fullName evidence="15">Disintegrin and metalloproteinase domain-containing protein 9</fullName>
    </submittedName>
</protein>
<dbReference type="PANTHER" id="PTHR11905">
    <property type="entry name" value="ADAM A DISINTEGRIN AND METALLOPROTEASE DOMAIN"/>
    <property type="match status" value="1"/>
</dbReference>
<feature type="binding site" evidence="8">
    <location>
        <position position="349"/>
    </location>
    <ligand>
        <name>Zn(2+)</name>
        <dbReference type="ChEBI" id="CHEBI:29105"/>
        <note>catalytic</note>
    </ligand>
</feature>
<dbReference type="PROSITE" id="PS01186">
    <property type="entry name" value="EGF_2"/>
    <property type="match status" value="1"/>
</dbReference>
<dbReference type="FunFam" id="4.10.70.10:FF:000001">
    <property type="entry name" value="Disintegrin and metalloproteinase domain-containing protein 22"/>
    <property type="match status" value="1"/>
</dbReference>
<feature type="binding site" evidence="8">
    <location>
        <position position="355"/>
    </location>
    <ligand>
        <name>Zn(2+)</name>
        <dbReference type="ChEBI" id="CHEBI:29105"/>
        <note>catalytic</note>
    </ligand>
</feature>
<dbReference type="InterPro" id="IPR024079">
    <property type="entry name" value="MetalloPept_cat_dom_sf"/>
</dbReference>
<feature type="region of interest" description="Disordered" evidence="9">
    <location>
        <begin position="789"/>
        <end position="815"/>
    </location>
</feature>
<dbReference type="InterPro" id="IPR000742">
    <property type="entry name" value="EGF"/>
</dbReference>
<name>A0A6G0HYI5_LARCR</name>
<dbReference type="Proteomes" id="UP000424527">
    <property type="component" value="Unassembled WGS sequence"/>
</dbReference>
<feature type="compositionally biased region" description="Pro residues" evidence="9">
    <location>
        <begin position="804"/>
        <end position="815"/>
    </location>
</feature>
<evidence type="ECO:0000313" key="16">
    <source>
        <dbReference type="Proteomes" id="UP000424527"/>
    </source>
</evidence>
<evidence type="ECO:0000256" key="7">
    <source>
        <dbReference type="PROSITE-ProRule" id="PRU00076"/>
    </source>
</evidence>
<evidence type="ECO:0000259" key="14">
    <source>
        <dbReference type="PROSITE" id="PS50215"/>
    </source>
</evidence>
<dbReference type="Gene3D" id="4.10.70.10">
    <property type="entry name" value="Disintegrin domain"/>
    <property type="match status" value="1"/>
</dbReference>
<dbReference type="Pfam" id="PF08516">
    <property type="entry name" value="ADAM_CR"/>
    <property type="match status" value="1"/>
</dbReference>
<dbReference type="PROSITE" id="PS50214">
    <property type="entry name" value="DISINTEGRIN_2"/>
    <property type="match status" value="1"/>
</dbReference>
<gene>
    <name evidence="15" type="ORF">D5F01_LYC17475</name>
</gene>
<dbReference type="FunFam" id="3.40.390.10:FF:000002">
    <property type="entry name" value="Disintegrin and metalloproteinase domain-containing protein 22"/>
    <property type="match status" value="1"/>
</dbReference>
<sequence length="815" mass="88974">MVRKYILFAVFLLFDVSGGDSEDNFNGFALKLPKYSIVNPQVIHRWTRSINNQSKQKSEEDMITYALNIDNRKHFLHLQKNKDFLHPNFVQYSHDATGNHKSTYPKQHVHCYYHGEVEGYENSVVVLSTCSGLRGVILLENETYGLEPVPRSTTNEHLLYLLKDLQSDHVTCGVVGEAASTQKHEPFEPGQSLTSLLRRKRNLPQTSYVELVLVVDNLRYNFKKQNETAVRDEMVEMANLLDGYYKQLNIRIVLVGLEIFKDVNPFSVDGSAGDVLGRFVKWRKASLLPKIRHDIGQLIVGRPNPYDGGVLGMAFVGTVCSVATSGGINVLSDDSLAYVSTVVAHEMGHNMGMHHDDTRCKCDGGSCIMAATAGGSTTFSKCSGEDFEALIIRGGGVCLKNQPSPSDVIGTAQCGNGRMDEGEQCDCGTPEECNNKCCDAATCTFTSGSACAQGDCCDNCQIRVAGTPCRNSVNICDLPEYCNGKTASCPEDFYIMDGLPCQDAYCYEGRCQTYDFQCKQLFAPDPATKADNICFEYANTRGNLFGNCGITSSGGHIKCSVADSMCGKVQCTNVDLSTIPSGAHVSIQMVQGSTCINADFNLGTDVLDPAYVNPGSPCDKGKTCLDFKCVNASALLPDLDCDAQTTCNNRGVCNDQGHCHCDNGWAPPNCDKSGRGGSIDSGPAQIDYSLRNGLLIFFLLVVPLLVLLILALLYIFRRDTLDSCLKRHRLKSRHTQNVNNQSNNNVQTSVTTLPPAQPPPERPGYPPATSVPISGFRYGELDYWNTEPITAPAQPLAPRQGPGVPKPIAPKQPPN</sequence>
<dbReference type="PROSITE" id="PS50215">
    <property type="entry name" value="ADAM_MEPRO"/>
    <property type="match status" value="1"/>
</dbReference>
<keyword evidence="11" id="KW-0732">Signal</keyword>
<dbReference type="InterPro" id="IPR036436">
    <property type="entry name" value="Disintegrin_dom_sf"/>
</dbReference>
<dbReference type="GO" id="GO:0006508">
    <property type="term" value="P:proteolysis"/>
    <property type="evidence" value="ECO:0007669"/>
    <property type="project" value="InterPro"/>
</dbReference>
<dbReference type="SUPFAM" id="SSF55486">
    <property type="entry name" value="Metalloproteases ('zincins'), catalytic domain"/>
    <property type="match status" value="1"/>
</dbReference>
<evidence type="ECO:0000256" key="4">
    <source>
        <dbReference type="ARBA" id="ARBA00023136"/>
    </source>
</evidence>
<evidence type="ECO:0000256" key="10">
    <source>
        <dbReference type="SAM" id="Phobius"/>
    </source>
</evidence>
<dbReference type="InterPro" id="IPR018358">
    <property type="entry name" value="Disintegrin_CS"/>
</dbReference>
<dbReference type="PANTHER" id="PTHR11905:SF136">
    <property type="entry name" value="DISINTEGRIN AND METALLOPROTEINASE DOMAIN-CONTAINING PROTEIN 9"/>
    <property type="match status" value="1"/>
</dbReference>
<dbReference type="Gene3D" id="3.40.390.10">
    <property type="entry name" value="Collagenase (Catalytic Domain)"/>
    <property type="match status" value="1"/>
</dbReference>
<keyword evidence="3 10" id="KW-1133">Transmembrane helix</keyword>
<keyword evidence="15" id="KW-0401">Integrin</keyword>
<keyword evidence="8" id="KW-0479">Metal-binding</keyword>
<dbReference type="GO" id="GO:0046872">
    <property type="term" value="F:metal ion binding"/>
    <property type="evidence" value="ECO:0007669"/>
    <property type="project" value="UniProtKB-KW"/>
</dbReference>
<feature type="compositionally biased region" description="Low complexity" evidence="9">
    <location>
        <begin position="735"/>
        <end position="752"/>
    </location>
</feature>
<evidence type="ECO:0000259" key="12">
    <source>
        <dbReference type="PROSITE" id="PS50026"/>
    </source>
</evidence>
<feature type="domain" description="EGF-like" evidence="12">
    <location>
        <begin position="637"/>
        <end position="671"/>
    </location>
</feature>
<keyword evidence="16" id="KW-1185">Reference proteome</keyword>
<comment type="caution">
    <text evidence="15">The sequence shown here is derived from an EMBL/GenBank/DDBJ whole genome shotgun (WGS) entry which is preliminary data.</text>
</comment>
<dbReference type="PROSITE" id="PS00427">
    <property type="entry name" value="DISINTEGRIN_1"/>
    <property type="match status" value="1"/>
</dbReference>
<dbReference type="SMART" id="SM00608">
    <property type="entry name" value="ACR"/>
    <property type="match status" value="1"/>
</dbReference>
<organism evidence="15 16">
    <name type="scientific">Larimichthys crocea</name>
    <name type="common">Large yellow croaker</name>
    <name type="synonym">Pseudosciaena crocea</name>
    <dbReference type="NCBI Taxonomy" id="215358"/>
    <lineage>
        <taxon>Eukaryota</taxon>
        <taxon>Metazoa</taxon>
        <taxon>Chordata</taxon>
        <taxon>Craniata</taxon>
        <taxon>Vertebrata</taxon>
        <taxon>Euteleostomi</taxon>
        <taxon>Actinopterygii</taxon>
        <taxon>Neopterygii</taxon>
        <taxon>Teleostei</taxon>
        <taxon>Neoteleostei</taxon>
        <taxon>Acanthomorphata</taxon>
        <taxon>Eupercaria</taxon>
        <taxon>Sciaenidae</taxon>
        <taxon>Larimichthys</taxon>
    </lineage>
</organism>
<evidence type="ECO:0000256" key="8">
    <source>
        <dbReference type="PROSITE-ProRule" id="PRU00276"/>
    </source>
</evidence>
<dbReference type="InterPro" id="IPR034027">
    <property type="entry name" value="Reprolysin_adamalysin"/>
</dbReference>
<feature type="compositionally biased region" description="Pro residues" evidence="9">
    <location>
        <begin position="755"/>
        <end position="766"/>
    </location>
</feature>
<evidence type="ECO:0000256" key="6">
    <source>
        <dbReference type="PROSITE-ProRule" id="PRU00068"/>
    </source>
</evidence>
<dbReference type="Pfam" id="PF01562">
    <property type="entry name" value="Pep_M12B_propep"/>
    <property type="match status" value="1"/>
</dbReference>
<keyword evidence="5 7" id="KW-1015">Disulfide bond</keyword>
<keyword evidence="8" id="KW-0862">Zinc</keyword>
<feature type="chain" id="PRO_5026036716" evidence="11">
    <location>
        <begin position="22"/>
        <end position="815"/>
    </location>
</feature>
<dbReference type="GO" id="GO:0005886">
    <property type="term" value="C:plasma membrane"/>
    <property type="evidence" value="ECO:0007669"/>
    <property type="project" value="TreeGrafter"/>
</dbReference>
<feature type="region of interest" description="Disordered" evidence="9">
    <location>
        <begin position="733"/>
        <end position="770"/>
    </location>
</feature>
<dbReference type="GO" id="GO:0007229">
    <property type="term" value="P:integrin-mediated signaling pathway"/>
    <property type="evidence" value="ECO:0007669"/>
    <property type="project" value="UniProtKB-KW"/>
</dbReference>
<evidence type="ECO:0000256" key="9">
    <source>
        <dbReference type="SAM" id="MobiDB-lite"/>
    </source>
</evidence>
<evidence type="ECO:0000256" key="1">
    <source>
        <dbReference type="ARBA" id="ARBA00004479"/>
    </source>
</evidence>
<feature type="domain" description="Peptidase M12B" evidence="14">
    <location>
        <begin position="207"/>
        <end position="403"/>
    </location>
</feature>
<proteinExistence type="predicted"/>
<dbReference type="SMART" id="SM00050">
    <property type="entry name" value="DISIN"/>
    <property type="match status" value="1"/>
</dbReference>
<dbReference type="InterPro" id="IPR002870">
    <property type="entry name" value="Peptidase_M12B_N"/>
</dbReference>
<evidence type="ECO:0000259" key="13">
    <source>
        <dbReference type="PROSITE" id="PS50214"/>
    </source>
</evidence>
<feature type="disulfide bond" evidence="6">
    <location>
        <begin position="469"/>
        <end position="489"/>
    </location>
</feature>
<evidence type="ECO:0000256" key="5">
    <source>
        <dbReference type="ARBA" id="ARBA00023157"/>
    </source>
</evidence>
<dbReference type="Pfam" id="PF00200">
    <property type="entry name" value="Disintegrin"/>
    <property type="match status" value="1"/>
</dbReference>
<evidence type="ECO:0000256" key="2">
    <source>
        <dbReference type="ARBA" id="ARBA00022692"/>
    </source>
</evidence>
<dbReference type="InterPro" id="IPR001762">
    <property type="entry name" value="Disintegrin_dom"/>
</dbReference>
<keyword evidence="2 10" id="KW-0812">Transmembrane</keyword>
<keyword evidence="7" id="KW-0245">EGF-like domain</keyword>